<protein>
    <submittedName>
        <fullName evidence="3">CubicO group peptidase (Beta-lactamase class C family)</fullName>
    </submittedName>
</protein>
<feature type="compositionally biased region" description="Low complexity" evidence="1">
    <location>
        <begin position="8"/>
        <end position="28"/>
    </location>
</feature>
<comment type="caution">
    <text evidence="3">The sequence shown here is derived from an EMBL/GenBank/DDBJ whole genome shotgun (WGS) entry which is preliminary data.</text>
</comment>
<gene>
    <name evidence="3" type="ORF">BJ978_001627</name>
</gene>
<evidence type="ECO:0000313" key="4">
    <source>
        <dbReference type="Proteomes" id="UP001139722"/>
    </source>
</evidence>
<dbReference type="RefSeq" id="WP_156999327.1">
    <property type="nucleotide sequence ID" value="NZ_BAAANU010000032.1"/>
</dbReference>
<dbReference type="InterPro" id="IPR012338">
    <property type="entry name" value="Beta-lactam/transpept-like"/>
</dbReference>
<accession>A0A9X2H0I7</accession>
<dbReference type="AlphaFoldDB" id="A0A9X2H0I7"/>
<dbReference type="PANTHER" id="PTHR43319:SF3">
    <property type="entry name" value="BETA-LACTAMASE-RELATED DOMAIN-CONTAINING PROTEIN"/>
    <property type="match status" value="1"/>
</dbReference>
<evidence type="ECO:0000313" key="3">
    <source>
        <dbReference type="EMBL" id="MCP2370951.1"/>
    </source>
</evidence>
<dbReference type="InterPro" id="IPR052907">
    <property type="entry name" value="Beta-lactamase/esterase"/>
</dbReference>
<name>A0A9X2H0I7_9MICO</name>
<dbReference type="Gene3D" id="3.40.710.10">
    <property type="entry name" value="DD-peptidase/beta-lactamase superfamily"/>
    <property type="match status" value="1"/>
</dbReference>
<dbReference type="PANTHER" id="PTHR43319">
    <property type="entry name" value="BETA-LACTAMASE-RELATED"/>
    <property type="match status" value="1"/>
</dbReference>
<keyword evidence="4" id="KW-1185">Reference proteome</keyword>
<organism evidence="3 4">
    <name type="scientific">Agromyces terreus</name>
    <dbReference type="NCBI Taxonomy" id="424795"/>
    <lineage>
        <taxon>Bacteria</taxon>
        <taxon>Bacillati</taxon>
        <taxon>Actinomycetota</taxon>
        <taxon>Actinomycetes</taxon>
        <taxon>Micrococcales</taxon>
        <taxon>Microbacteriaceae</taxon>
        <taxon>Agromyces</taxon>
    </lineage>
</organism>
<proteinExistence type="predicted"/>
<reference evidence="3" key="1">
    <citation type="submission" date="2022-06" db="EMBL/GenBank/DDBJ databases">
        <title>Sequencing the genomes of 1000 actinobacteria strains.</title>
        <authorList>
            <person name="Klenk H.-P."/>
        </authorList>
    </citation>
    <scope>NUCLEOTIDE SEQUENCE</scope>
    <source>
        <strain evidence="3">DSM 22016</strain>
    </source>
</reference>
<evidence type="ECO:0000259" key="2">
    <source>
        <dbReference type="Pfam" id="PF00144"/>
    </source>
</evidence>
<feature type="region of interest" description="Disordered" evidence="1">
    <location>
        <begin position="1"/>
        <end position="40"/>
    </location>
</feature>
<dbReference type="OrthoDB" id="3422781at2"/>
<dbReference type="Proteomes" id="UP001139722">
    <property type="component" value="Unassembled WGS sequence"/>
</dbReference>
<dbReference type="SUPFAM" id="SSF56601">
    <property type="entry name" value="beta-lactamase/transpeptidase-like"/>
    <property type="match status" value="1"/>
</dbReference>
<dbReference type="EMBL" id="JAMZDY010000001">
    <property type="protein sequence ID" value="MCP2370951.1"/>
    <property type="molecule type" value="Genomic_DNA"/>
</dbReference>
<evidence type="ECO:0000256" key="1">
    <source>
        <dbReference type="SAM" id="MobiDB-lite"/>
    </source>
</evidence>
<sequence length="418" mass="44041">MSLPTPADPSRAGAAPAATPSPADTRPAGVPTPADAPVHGHVHEDFAGLRDEFERRLASGDELGASLAVIVDGEPVVDLWGGWADPAHEREWQRDTITNVWSISKTVTALAALVLIDRGELDPERPVAHYWPEFAAAGKEGVLVKHVLMHSSGVSGWAQPITGADILDADAASARLAAQPPWWPAGAASGYHLLDYGHLVGELVRRITGRPLGAFVAEEIAGPLGADFWLGLPESEDHRVSNVVPPPPIQLDFAAMPPESPAFKTYTGPPLDAEVTWTREWRAAGVGGAGGQGNARSVARINALVSNGGELDGVRLLSPATIDRIFAEHTDNVDLVLGLPLRFGLGFAVSNPASTPSIPEGRVAFWGGWGGSIVVNDVDRSMTFAYVMNRMSPGIIGSPRSDAYTRAVYASLGATTRA</sequence>
<dbReference type="InterPro" id="IPR001466">
    <property type="entry name" value="Beta-lactam-related"/>
</dbReference>
<feature type="domain" description="Beta-lactamase-related" evidence="2">
    <location>
        <begin position="50"/>
        <end position="393"/>
    </location>
</feature>
<dbReference type="Pfam" id="PF00144">
    <property type="entry name" value="Beta-lactamase"/>
    <property type="match status" value="1"/>
</dbReference>